<proteinExistence type="predicted"/>
<feature type="compositionally biased region" description="Polar residues" evidence="1">
    <location>
        <begin position="91"/>
        <end position="104"/>
    </location>
</feature>
<dbReference type="GO" id="GO:0030674">
    <property type="term" value="F:protein-macromolecule adaptor activity"/>
    <property type="evidence" value="ECO:0007669"/>
    <property type="project" value="TreeGrafter"/>
</dbReference>
<accession>A0A9N8ZLV3</accession>
<dbReference type="InterPro" id="IPR038966">
    <property type="entry name" value="TMA17"/>
</dbReference>
<name>A0A9N8ZLV3_9GLOM</name>
<evidence type="ECO:0000313" key="2">
    <source>
        <dbReference type="EMBL" id="CAG8500230.1"/>
    </source>
</evidence>
<sequence length="138" mass="15503">MTSPLPPLEPTIAQLRSLSNDTLLYELNRLENSNKHLLRSNQDMKEHDAHDQELQMYVTENEKIIGRQIEKISLIKNILKERPNGEHASGISVNASGPNINNEGQSDEQMEDHAVSANGNARLENEADENNDDDGVYL</sequence>
<feature type="compositionally biased region" description="Acidic residues" evidence="1">
    <location>
        <begin position="126"/>
        <end position="138"/>
    </location>
</feature>
<dbReference type="PANTHER" id="PTHR40422:SF1">
    <property type="entry name" value="TRANSLATION MACHINERY-ASSOCIATED PROTEIN 17"/>
    <property type="match status" value="1"/>
</dbReference>
<keyword evidence="3" id="KW-1185">Reference proteome</keyword>
<dbReference type="GO" id="GO:0070682">
    <property type="term" value="P:proteasome regulatory particle assembly"/>
    <property type="evidence" value="ECO:0007669"/>
    <property type="project" value="InterPro"/>
</dbReference>
<protein>
    <submittedName>
        <fullName evidence="2">5426_t:CDS:1</fullName>
    </submittedName>
</protein>
<dbReference type="Proteomes" id="UP000789739">
    <property type="component" value="Unassembled WGS sequence"/>
</dbReference>
<comment type="caution">
    <text evidence="2">The sequence shown here is derived from an EMBL/GenBank/DDBJ whole genome shotgun (WGS) entry which is preliminary data.</text>
</comment>
<reference evidence="2" key="1">
    <citation type="submission" date="2021-06" db="EMBL/GenBank/DDBJ databases">
        <authorList>
            <person name="Kallberg Y."/>
            <person name="Tangrot J."/>
            <person name="Rosling A."/>
        </authorList>
    </citation>
    <scope>NUCLEOTIDE SEQUENCE</scope>
    <source>
        <strain evidence="2">BR232B</strain>
    </source>
</reference>
<dbReference type="AlphaFoldDB" id="A0A9N8ZLV3"/>
<dbReference type="PANTHER" id="PTHR40422">
    <property type="entry name" value="TRANSLATION MACHINERY-ASSOCIATED PROTEIN 17"/>
    <property type="match status" value="1"/>
</dbReference>
<evidence type="ECO:0000256" key="1">
    <source>
        <dbReference type="SAM" id="MobiDB-lite"/>
    </source>
</evidence>
<dbReference type="OrthoDB" id="548474at2759"/>
<gene>
    <name evidence="2" type="ORF">PBRASI_LOCUS2569</name>
</gene>
<feature type="region of interest" description="Disordered" evidence="1">
    <location>
        <begin position="83"/>
        <end position="138"/>
    </location>
</feature>
<dbReference type="EMBL" id="CAJVPI010000204">
    <property type="protein sequence ID" value="CAG8500230.1"/>
    <property type="molecule type" value="Genomic_DNA"/>
</dbReference>
<evidence type="ECO:0000313" key="3">
    <source>
        <dbReference type="Proteomes" id="UP000789739"/>
    </source>
</evidence>
<organism evidence="2 3">
    <name type="scientific">Paraglomus brasilianum</name>
    <dbReference type="NCBI Taxonomy" id="144538"/>
    <lineage>
        <taxon>Eukaryota</taxon>
        <taxon>Fungi</taxon>
        <taxon>Fungi incertae sedis</taxon>
        <taxon>Mucoromycota</taxon>
        <taxon>Glomeromycotina</taxon>
        <taxon>Glomeromycetes</taxon>
        <taxon>Paraglomerales</taxon>
        <taxon>Paraglomeraceae</taxon>
        <taxon>Paraglomus</taxon>
    </lineage>
</organism>